<proteinExistence type="predicted"/>
<protein>
    <submittedName>
        <fullName evidence="2">Glycosyltransferase family 4 protein</fullName>
    </submittedName>
</protein>
<name>A0A5C4MU63_9RHOB</name>
<evidence type="ECO:0000259" key="1">
    <source>
        <dbReference type="Pfam" id="PF13439"/>
    </source>
</evidence>
<dbReference type="Pfam" id="PF13692">
    <property type="entry name" value="Glyco_trans_1_4"/>
    <property type="match status" value="1"/>
</dbReference>
<dbReference type="OrthoDB" id="9790710at2"/>
<dbReference type="InterPro" id="IPR028098">
    <property type="entry name" value="Glyco_trans_4-like_N"/>
</dbReference>
<evidence type="ECO:0000313" key="2">
    <source>
        <dbReference type="EMBL" id="TNC48480.1"/>
    </source>
</evidence>
<dbReference type="PANTHER" id="PTHR12526">
    <property type="entry name" value="GLYCOSYLTRANSFERASE"/>
    <property type="match status" value="1"/>
</dbReference>
<accession>A0A5C4MU63</accession>
<dbReference type="PANTHER" id="PTHR12526:SF595">
    <property type="entry name" value="BLL5217 PROTEIN"/>
    <property type="match status" value="1"/>
</dbReference>
<keyword evidence="3" id="KW-1185">Reference proteome</keyword>
<dbReference type="Pfam" id="PF13439">
    <property type="entry name" value="Glyco_transf_4"/>
    <property type="match status" value="1"/>
</dbReference>
<sequence>MTLTVLSVSYPLAPVTADPVGGAEQVLSRLDRALVAAGHRSIVIAPEGSRVAGELRSVPAIAGPISDTEAEHVRAAVRDRIAEAMTRDRLDVIHLHGIDFHRYLPPSGPPVLVTLHLPLDWYPPDALCSARSRTHLHPVSAAQAATAPTGARIEAPIENGVEIPDLKVRRRSFAFALGRICPEKGFDDALASAEMAHVPLLIAGTVFPYPDHQRHFHEAVEPHLGWRRRWIGAVEGRCKQQLLAAARCVLIPSKARETSSLVAMEAMAAGTPVIAYPSGALTEIVEDGRTGFLVESVNGLADAMRRIDRIDPEVCRATARARFSAQRMVARYLERYAELAG</sequence>
<organism evidence="2 3">
    <name type="scientific">Rubellimicrobium rubrum</name>
    <dbReference type="NCBI Taxonomy" id="2585369"/>
    <lineage>
        <taxon>Bacteria</taxon>
        <taxon>Pseudomonadati</taxon>
        <taxon>Pseudomonadota</taxon>
        <taxon>Alphaproteobacteria</taxon>
        <taxon>Rhodobacterales</taxon>
        <taxon>Roseobacteraceae</taxon>
        <taxon>Rubellimicrobium</taxon>
    </lineage>
</organism>
<evidence type="ECO:0000313" key="3">
    <source>
        <dbReference type="Proteomes" id="UP000305887"/>
    </source>
</evidence>
<keyword evidence="2" id="KW-0808">Transferase</keyword>
<reference evidence="2 3" key="1">
    <citation type="submission" date="2019-06" db="EMBL/GenBank/DDBJ databases">
        <title>YIM 131921 draft genome.</title>
        <authorList>
            <person name="Jiang L."/>
        </authorList>
    </citation>
    <scope>NUCLEOTIDE SEQUENCE [LARGE SCALE GENOMIC DNA]</scope>
    <source>
        <strain evidence="2 3">YIM 131921</strain>
    </source>
</reference>
<dbReference type="AlphaFoldDB" id="A0A5C4MU63"/>
<comment type="caution">
    <text evidence="2">The sequence shown here is derived from an EMBL/GenBank/DDBJ whole genome shotgun (WGS) entry which is preliminary data.</text>
</comment>
<feature type="domain" description="Glycosyltransferase subfamily 4-like N-terminal" evidence="1">
    <location>
        <begin position="20"/>
        <end position="123"/>
    </location>
</feature>
<gene>
    <name evidence="2" type="ORF">FHG66_14095</name>
</gene>
<dbReference type="GO" id="GO:0016757">
    <property type="term" value="F:glycosyltransferase activity"/>
    <property type="evidence" value="ECO:0007669"/>
    <property type="project" value="UniProtKB-ARBA"/>
</dbReference>
<dbReference type="RefSeq" id="WP_139077700.1">
    <property type="nucleotide sequence ID" value="NZ_VDFU01000017.1"/>
</dbReference>
<dbReference type="Proteomes" id="UP000305887">
    <property type="component" value="Unassembled WGS sequence"/>
</dbReference>
<dbReference type="SUPFAM" id="SSF53756">
    <property type="entry name" value="UDP-Glycosyltransferase/glycogen phosphorylase"/>
    <property type="match status" value="1"/>
</dbReference>
<dbReference type="EMBL" id="VDFU01000017">
    <property type="protein sequence ID" value="TNC48480.1"/>
    <property type="molecule type" value="Genomic_DNA"/>
</dbReference>
<dbReference type="Gene3D" id="3.40.50.2000">
    <property type="entry name" value="Glycogen Phosphorylase B"/>
    <property type="match status" value="2"/>
</dbReference>